<evidence type="ECO:0000256" key="1">
    <source>
        <dbReference type="SAM" id="SignalP"/>
    </source>
</evidence>
<feature type="signal peptide" evidence="1">
    <location>
        <begin position="1"/>
        <end position="24"/>
    </location>
</feature>
<protein>
    <submittedName>
        <fullName evidence="3">PEP-CTERM sorting domain-containing protein</fullName>
    </submittedName>
</protein>
<keyword evidence="4" id="KW-1185">Reference proteome</keyword>
<evidence type="ECO:0000259" key="2">
    <source>
        <dbReference type="Pfam" id="PF07589"/>
    </source>
</evidence>
<feature type="chain" id="PRO_5047506558" evidence="1">
    <location>
        <begin position="25"/>
        <end position="311"/>
    </location>
</feature>
<dbReference type="InterPro" id="IPR013424">
    <property type="entry name" value="Ice-binding_C"/>
</dbReference>
<name>A0ABX7M9S4_9RHOO</name>
<proteinExistence type="predicted"/>
<evidence type="ECO:0000313" key="4">
    <source>
        <dbReference type="Proteomes" id="UP000663570"/>
    </source>
</evidence>
<keyword evidence="1" id="KW-0732">Signal</keyword>
<reference evidence="3 4" key="1">
    <citation type="submission" date="2021-02" db="EMBL/GenBank/DDBJ databases">
        <title>Niveibacterium changnyeongensis HC41.</title>
        <authorList>
            <person name="Kang M."/>
        </authorList>
    </citation>
    <scope>NUCLEOTIDE SEQUENCE [LARGE SCALE GENOMIC DNA]</scope>
    <source>
        <strain evidence="3 4">HC41</strain>
    </source>
</reference>
<accession>A0ABX7M9S4</accession>
<evidence type="ECO:0000313" key="3">
    <source>
        <dbReference type="EMBL" id="QSI78134.1"/>
    </source>
</evidence>
<gene>
    <name evidence="3" type="ORF">JY500_05690</name>
</gene>
<sequence length="311" mass="32424">MKLTKLSKIAASLVLVGAAAQAVAGPVYINRGASIFGDGKTGEITQLGLTGSLATSIYEPVVPGGPIGPGAKIYDTNIKSILNNFGVIGNTTGASINGTPGVNIKDTASSGQRNIDALNPLDPLTDDTEGFNTPGGWGMSFNYYFTGGISAGGTPYFNGGYFDLFYVSGDANNGKQLLHMKVNDSDIAAANLDILGTFTFDFNGDGDITDANETADPFVAGFWNDILSGKTFAEVEGDNGILSWSLDTNVDPPIPTPSQLRAFVGADGKTRYVRQSQLDSSIDFEVPEPGTLSLLGLSMLGLAAGARRKMK</sequence>
<dbReference type="Proteomes" id="UP000663570">
    <property type="component" value="Chromosome"/>
</dbReference>
<dbReference type="RefSeq" id="WP_206255423.1">
    <property type="nucleotide sequence ID" value="NZ_CP071060.1"/>
</dbReference>
<feature type="domain" description="Ice-binding protein C-terminal" evidence="2">
    <location>
        <begin position="286"/>
        <end position="308"/>
    </location>
</feature>
<dbReference type="NCBIfam" id="TIGR02595">
    <property type="entry name" value="PEP_CTERM"/>
    <property type="match status" value="1"/>
</dbReference>
<organism evidence="3 4">
    <name type="scientific">Niveibacterium microcysteis</name>
    <dbReference type="NCBI Taxonomy" id="2811415"/>
    <lineage>
        <taxon>Bacteria</taxon>
        <taxon>Pseudomonadati</taxon>
        <taxon>Pseudomonadota</taxon>
        <taxon>Betaproteobacteria</taxon>
        <taxon>Rhodocyclales</taxon>
        <taxon>Rhodocyclaceae</taxon>
        <taxon>Niveibacterium</taxon>
    </lineage>
</organism>
<dbReference type="EMBL" id="CP071060">
    <property type="protein sequence ID" value="QSI78134.1"/>
    <property type="molecule type" value="Genomic_DNA"/>
</dbReference>
<dbReference type="Pfam" id="PF07589">
    <property type="entry name" value="PEP-CTERM"/>
    <property type="match status" value="1"/>
</dbReference>